<proteinExistence type="predicted"/>
<protein>
    <submittedName>
        <fullName evidence="1">Uncharacterized protein</fullName>
    </submittedName>
</protein>
<comment type="caution">
    <text evidence="1">The sequence shown here is derived from an EMBL/GenBank/DDBJ whole genome shotgun (WGS) entry which is preliminary data.</text>
</comment>
<gene>
    <name evidence="1" type="ORF">SDC9_163933</name>
</gene>
<reference evidence="1" key="1">
    <citation type="submission" date="2019-08" db="EMBL/GenBank/DDBJ databases">
        <authorList>
            <person name="Kucharzyk K."/>
            <person name="Murdoch R.W."/>
            <person name="Higgins S."/>
            <person name="Loffler F."/>
        </authorList>
    </citation>
    <scope>NUCLEOTIDE SEQUENCE</scope>
</reference>
<sequence>MARWGGAWRRQAVQQHPVVLQPILAVVRHDGRLCQRGGCHALCEIALDEAGAGRRHVAHGAQRPGVAARDGGARGGDGCNHLAFTQALGGVVLVIDAQVQQLVAVCGKVGHGVHEPGGQRVGIHRQLERGDGRVG</sequence>
<accession>A0A645FQ85</accession>
<dbReference type="EMBL" id="VSSQ01063569">
    <property type="protein sequence ID" value="MPN16588.1"/>
    <property type="molecule type" value="Genomic_DNA"/>
</dbReference>
<dbReference type="AlphaFoldDB" id="A0A645FQ85"/>
<organism evidence="1">
    <name type="scientific">bioreactor metagenome</name>
    <dbReference type="NCBI Taxonomy" id="1076179"/>
    <lineage>
        <taxon>unclassified sequences</taxon>
        <taxon>metagenomes</taxon>
        <taxon>ecological metagenomes</taxon>
    </lineage>
</organism>
<evidence type="ECO:0000313" key="1">
    <source>
        <dbReference type="EMBL" id="MPN16588.1"/>
    </source>
</evidence>
<name>A0A645FQ85_9ZZZZ</name>